<dbReference type="InterPro" id="IPR008271">
    <property type="entry name" value="Ser/Thr_kinase_AS"/>
</dbReference>
<dbReference type="SUPFAM" id="SSF56112">
    <property type="entry name" value="Protein kinase-like (PK-like)"/>
    <property type="match status" value="1"/>
</dbReference>
<evidence type="ECO:0000256" key="5">
    <source>
        <dbReference type="ARBA" id="ARBA00023157"/>
    </source>
</evidence>
<evidence type="ECO:0000256" key="4">
    <source>
        <dbReference type="ARBA" id="ARBA00022840"/>
    </source>
</evidence>
<evidence type="ECO:0000256" key="7">
    <source>
        <dbReference type="SAM" id="Phobius"/>
    </source>
</evidence>
<dbReference type="GO" id="GO:0005886">
    <property type="term" value="C:plasma membrane"/>
    <property type="evidence" value="ECO:0007669"/>
    <property type="project" value="TreeGrafter"/>
</dbReference>
<dbReference type="GO" id="GO:0007166">
    <property type="term" value="P:cell surface receptor signaling pathway"/>
    <property type="evidence" value="ECO:0007669"/>
    <property type="project" value="InterPro"/>
</dbReference>
<evidence type="ECO:0000313" key="9">
    <source>
        <dbReference type="EMBL" id="KAF0913780.1"/>
    </source>
</evidence>
<dbReference type="Pfam" id="PF00069">
    <property type="entry name" value="Pkinase"/>
    <property type="match status" value="1"/>
</dbReference>
<comment type="subcellular location">
    <subcellularLocation>
        <location evidence="1">Membrane</location>
        <topology evidence="1">Single-pass type I membrane protein</topology>
    </subcellularLocation>
</comment>
<evidence type="ECO:0000256" key="1">
    <source>
        <dbReference type="ARBA" id="ARBA00004479"/>
    </source>
</evidence>
<dbReference type="PROSITE" id="PS00108">
    <property type="entry name" value="PROTEIN_KINASE_ST"/>
    <property type="match status" value="1"/>
</dbReference>
<dbReference type="EMBL" id="SPHZ02000006">
    <property type="protein sequence ID" value="KAF0913780.1"/>
    <property type="molecule type" value="Genomic_DNA"/>
</dbReference>
<dbReference type="Pfam" id="PF13947">
    <property type="entry name" value="GUB_WAK_bind"/>
    <property type="match status" value="1"/>
</dbReference>
<dbReference type="PROSITE" id="PS50011">
    <property type="entry name" value="PROTEIN_KINASE_DOM"/>
    <property type="match status" value="1"/>
</dbReference>
<dbReference type="AlphaFoldDB" id="A0A6G1DMR2"/>
<sequence length="438" mass="48777">MGNNCVGPGTASAFLYLTSGVTGQQSTLIVQNTTTHQNQMIKLLLSTVLLLICISAIGVVATADVPSAGRPDCLTRCGDVDIPFPFGIDDQCAIHHGFNIVCKPVNGTNRPFKGPLEVTKISVRDAKAWMKVGISWQCYDSASGKMKEWVNFQNFTYTPFRFSYEDNKIFVIGCNTMAYMRVQVPILVYEFIPNGTLSDFIHRNHGRHISLFTRLRIAHESAEALAYLHSYASPPIIHGDVKSSNILLDVNLTAKVSDFGASILAPIDKSQLVTLVQGTWGYLDPEYMQTCQLTDKSDVYSFGVVLLELLTRKSVFNLDAPEHEKSLSVRFLSAMKENRLVDILDDQISNNENMEFLEELADLAKQCLSMCGENRPSMKEVAEKLDRLIRVMQHPWAQQNPEEIESLLEESSHIINSRGSTGNFSIDKKAVKSLESGR</sequence>
<keyword evidence="6" id="KW-0325">Glycoprotein</keyword>
<keyword evidence="5" id="KW-1015">Disulfide bond</keyword>
<keyword evidence="3" id="KW-0547">Nucleotide-binding</keyword>
<keyword evidence="7" id="KW-1133">Transmembrane helix</keyword>
<dbReference type="OrthoDB" id="786894at2759"/>
<keyword evidence="7" id="KW-0472">Membrane</keyword>
<dbReference type="Gene3D" id="1.10.510.10">
    <property type="entry name" value="Transferase(Phosphotransferase) domain 1"/>
    <property type="match status" value="1"/>
</dbReference>
<organism evidence="9 10">
    <name type="scientific">Oryza meyeriana var. granulata</name>
    <dbReference type="NCBI Taxonomy" id="110450"/>
    <lineage>
        <taxon>Eukaryota</taxon>
        <taxon>Viridiplantae</taxon>
        <taxon>Streptophyta</taxon>
        <taxon>Embryophyta</taxon>
        <taxon>Tracheophyta</taxon>
        <taxon>Spermatophyta</taxon>
        <taxon>Magnoliopsida</taxon>
        <taxon>Liliopsida</taxon>
        <taxon>Poales</taxon>
        <taxon>Poaceae</taxon>
        <taxon>BOP clade</taxon>
        <taxon>Oryzoideae</taxon>
        <taxon>Oryzeae</taxon>
        <taxon>Oryzinae</taxon>
        <taxon>Oryza</taxon>
        <taxon>Oryza meyeriana</taxon>
    </lineage>
</organism>
<dbReference type="InterPro" id="IPR045274">
    <property type="entry name" value="WAK-like"/>
</dbReference>
<dbReference type="InterPro" id="IPR025287">
    <property type="entry name" value="WAK_GUB"/>
</dbReference>
<dbReference type="GO" id="GO:0030247">
    <property type="term" value="F:polysaccharide binding"/>
    <property type="evidence" value="ECO:0007669"/>
    <property type="project" value="InterPro"/>
</dbReference>
<dbReference type="GO" id="GO:0005524">
    <property type="term" value="F:ATP binding"/>
    <property type="evidence" value="ECO:0007669"/>
    <property type="project" value="UniProtKB-KW"/>
</dbReference>
<keyword evidence="4" id="KW-0067">ATP-binding</keyword>
<evidence type="ECO:0000256" key="6">
    <source>
        <dbReference type="ARBA" id="ARBA00023180"/>
    </source>
</evidence>
<accession>A0A6G1DMR2</accession>
<evidence type="ECO:0000259" key="8">
    <source>
        <dbReference type="PROSITE" id="PS50011"/>
    </source>
</evidence>
<dbReference type="FunFam" id="1.10.510.10:FF:000084">
    <property type="entry name" value="Wall-associated receptor kinase 2"/>
    <property type="match status" value="1"/>
</dbReference>
<dbReference type="InterPro" id="IPR000719">
    <property type="entry name" value="Prot_kinase_dom"/>
</dbReference>
<keyword evidence="2" id="KW-0732">Signal</keyword>
<keyword evidence="7" id="KW-0812">Transmembrane</keyword>
<dbReference type="SMART" id="SM00220">
    <property type="entry name" value="S_TKc"/>
    <property type="match status" value="1"/>
</dbReference>
<evidence type="ECO:0000256" key="3">
    <source>
        <dbReference type="ARBA" id="ARBA00022741"/>
    </source>
</evidence>
<dbReference type="GO" id="GO:0004674">
    <property type="term" value="F:protein serine/threonine kinase activity"/>
    <property type="evidence" value="ECO:0007669"/>
    <property type="project" value="TreeGrafter"/>
</dbReference>
<reference evidence="9 10" key="1">
    <citation type="submission" date="2019-11" db="EMBL/GenBank/DDBJ databases">
        <title>Whole genome sequence of Oryza granulata.</title>
        <authorList>
            <person name="Li W."/>
        </authorList>
    </citation>
    <scope>NUCLEOTIDE SEQUENCE [LARGE SCALE GENOMIC DNA]</scope>
    <source>
        <strain evidence="10">cv. Menghai</strain>
        <tissue evidence="9">Leaf</tissue>
    </source>
</reference>
<evidence type="ECO:0000256" key="2">
    <source>
        <dbReference type="ARBA" id="ARBA00022729"/>
    </source>
</evidence>
<name>A0A6G1DMR2_9ORYZ</name>
<gene>
    <name evidence="9" type="ORF">E2562_024869</name>
</gene>
<dbReference type="Proteomes" id="UP000479710">
    <property type="component" value="Unassembled WGS sequence"/>
</dbReference>
<keyword evidence="10" id="KW-1185">Reference proteome</keyword>
<dbReference type="PANTHER" id="PTHR27005">
    <property type="entry name" value="WALL-ASSOCIATED RECEPTOR KINASE-LIKE 21"/>
    <property type="match status" value="1"/>
</dbReference>
<dbReference type="PANTHER" id="PTHR27005:SF479">
    <property type="entry name" value="OS06G0706600 PROTEIN"/>
    <property type="match status" value="1"/>
</dbReference>
<proteinExistence type="predicted"/>
<comment type="caution">
    <text evidence="9">The sequence shown here is derived from an EMBL/GenBank/DDBJ whole genome shotgun (WGS) entry which is preliminary data.</text>
</comment>
<dbReference type="InterPro" id="IPR011009">
    <property type="entry name" value="Kinase-like_dom_sf"/>
</dbReference>
<evidence type="ECO:0000313" key="10">
    <source>
        <dbReference type="Proteomes" id="UP000479710"/>
    </source>
</evidence>
<feature type="domain" description="Protein kinase" evidence="8">
    <location>
        <begin position="51"/>
        <end position="397"/>
    </location>
</feature>
<protein>
    <recommendedName>
        <fullName evidence="8">Protein kinase domain-containing protein</fullName>
    </recommendedName>
</protein>
<feature type="transmembrane region" description="Helical" evidence="7">
    <location>
        <begin position="43"/>
        <end position="63"/>
    </location>
</feature>